<reference evidence="2" key="1">
    <citation type="journal article" date="2020" name="Nature">
        <title>Giant virus diversity and host interactions through global metagenomics.</title>
        <authorList>
            <person name="Schulz F."/>
            <person name="Roux S."/>
            <person name="Paez-Espino D."/>
            <person name="Jungbluth S."/>
            <person name="Walsh D.A."/>
            <person name="Denef V.J."/>
            <person name="McMahon K.D."/>
            <person name="Konstantinidis K.T."/>
            <person name="Eloe-Fadrosh E.A."/>
            <person name="Kyrpides N.C."/>
            <person name="Woyke T."/>
        </authorList>
    </citation>
    <scope>NUCLEOTIDE SEQUENCE</scope>
    <source>
        <strain evidence="2">GVMAG-M-3300010354-11</strain>
    </source>
</reference>
<proteinExistence type="predicted"/>
<organism evidence="2">
    <name type="scientific">viral metagenome</name>
    <dbReference type="NCBI Taxonomy" id="1070528"/>
    <lineage>
        <taxon>unclassified sequences</taxon>
        <taxon>metagenomes</taxon>
        <taxon>organismal metagenomes</taxon>
    </lineage>
</organism>
<accession>A0A6C0BDZ5</accession>
<feature type="transmembrane region" description="Helical" evidence="1">
    <location>
        <begin position="92"/>
        <end position="110"/>
    </location>
</feature>
<protein>
    <submittedName>
        <fullName evidence="2">Uncharacterized protein</fullName>
    </submittedName>
</protein>
<feature type="transmembrane region" description="Helical" evidence="1">
    <location>
        <begin position="122"/>
        <end position="139"/>
    </location>
</feature>
<dbReference type="AlphaFoldDB" id="A0A6C0BDZ5"/>
<sequence>MTNIFDFFTLYMVVFVLWYPFLGQYLDIMFLGIITFVIGSYVSFINPKYYIFTFQNECYKIEGAKRLLLVDMIHVIILVTTIYMFAHMPFSVRKFVASLIILISYFILVNPGNVYSLTQKEVWVLTFFTCFVYLLYRLSEKHV</sequence>
<name>A0A6C0BDZ5_9ZZZZ</name>
<keyword evidence="1" id="KW-0812">Transmembrane</keyword>
<evidence type="ECO:0000313" key="2">
    <source>
        <dbReference type="EMBL" id="QHS90507.1"/>
    </source>
</evidence>
<keyword evidence="1" id="KW-0472">Membrane</keyword>
<keyword evidence="1" id="KW-1133">Transmembrane helix</keyword>
<feature type="transmembrane region" description="Helical" evidence="1">
    <location>
        <begin position="28"/>
        <end position="46"/>
    </location>
</feature>
<evidence type="ECO:0000256" key="1">
    <source>
        <dbReference type="SAM" id="Phobius"/>
    </source>
</evidence>
<feature type="transmembrane region" description="Helical" evidence="1">
    <location>
        <begin position="5"/>
        <end position="22"/>
    </location>
</feature>
<feature type="transmembrane region" description="Helical" evidence="1">
    <location>
        <begin position="67"/>
        <end position="86"/>
    </location>
</feature>
<dbReference type="EMBL" id="MN739140">
    <property type="protein sequence ID" value="QHS90507.1"/>
    <property type="molecule type" value="Genomic_DNA"/>
</dbReference>